<dbReference type="Proteomes" id="UP001208570">
    <property type="component" value="Unassembled WGS sequence"/>
</dbReference>
<dbReference type="CDD" id="cd00143">
    <property type="entry name" value="PP2Cc"/>
    <property type="match status" value="1"/>
</dbReference>
<dbReference type="SMART" id="SM00332">
    <property type="entry name" value="PP2Cc"/>
    <property type="match status" value="1"/>
</dbReference>
<feature type="compositionally biased region" description="Basic and acidic residues" evidence="3">
    <location>
        <begin position="335"/>
        <end position="345"/>
    </location>
</feature>
<feature type="region of interest" description="Disordered" evidence="3">
    <location>
        <begin position="666"/>
        <end position="712"/>
    </location>
</feature>
<dbReference type="SUPFAM" id="SSF81606">
    <property type="entry name" value="PP2C-like"/>
    <property type="match status" value="1"/>
</dbReference>
<feature type="region of interest" description="Disordered" evidence="3">
    <location>
        <begin position="335"/>
        <end position="369"/>
    </location>
</feature>
<feature type="region of interest" description="Disordered" evidence="3">
    <location>
        <begin position="1"/>
        <end position="24"/>
    </location>
</feature>
<dbReference type="PANTHER" id="PTHR13832">
    <property type="entry name" value="PROTEIN PHOSPHATASE 2C"/>
    <property type="match status" value="1"/>
</dbReference>
<gene>
    <name evidence="5" type="ORF">LSH36_4g22001</name>
</gene>
<dbReference type="InterPro" id="IPR036457">
    <property type="entry name" value="PPM-type-like_dom_sf"/>
</dbReference>
<dbReference type="InterPro" id="IPR015655">
    <property type="entry name" value="PP2C"/>
</dbReference>
<feature type="coiled-coil region" evidence="2">
    <location>
        <begin position="159"/>
        <end position="190"/>
    </location>
</feature>
<protein>
    <recommendedName>
        <fullName evidence="4">PPM-type phosphatase domain-containing protein</fullName>
    </recommendedName>
</protein>
<name>A0AAD9KFJ8_9ANNE</name>
<dbReference type="PROSITE" id="PS51746">
    <property type="entry name" value="PPM_2"/>
    <property type="match status" value="1"/>
</dbReference>
<dbReference type="PANTHER" id="PTHR13832:SF837">
    <property type="entry name" value="PROTEIN PHOSPHATASE 2C-LIKE DOMAIN-CONTAINING PROTEIN 1"/>
    <property type="match status" value="1"/>
</dbReference>
<comment type="caution">
    <text evidence="5">The sequence shown here is derived from an EMBL/GenBank/DDBJ whole genome shotgun (WGS) entry which is preliminary data.</text>
</comment>
<evidence type="ECO:0000313" key="6">
    <source>
        <dbReference type="Proteomes" id="UP001208570"/>
    </source>
</evidence>
<comment type="similarity">
    <text evidence="1">Belongs to the PP2C family.</text>
</comment>
<evidence type="ECO:0000256" key="3">
    <source>
        <dbReference type="SAM" id="MobiDB-lite"/>
    </source>
</evidence>
<keyword evidence="6" id="KW-1185">Reference proteome</keyword>
<dbReference type="Gene3D" id="3.60.40.10">
    <property type="entry name" value="PPM-type phosphatase domain"/>
    <property type="match status" value="1"/>
</dbReference>
<accession>A0AAD9KFJ8</accession>
<dbReference type="InterPro" id="IPR001932">
    <property type="entry name" value="PPM-type_phosphatase-like_dom"/>
</dbReference>
<dbReference type="Pfam" id="PF00481">
    <property type="entry name" value="PP2C"/>
    <property type="match status" value="1"/>
</dbReference>
<feature type="domain" description="PPM-type phosphatase" evidence="4">
    <location>
        <begin position="205"/>
        <end position="765"/>
    </location>
</feature>
<dbReference type="AlphaFoldDB" id="A0AAD9KFJ8"/>
<feature type="region of interest" description="Disordered" evidence="3">
    <location>
        <begin position="415"/>
        <end position="441"/>
    </location>
</feature>
<evidence type="ECO:0000313" key="5">
    <source>
        <dbReference type="EMBL" id="KAK2170180.1"/>
    </source>
</evidence>
<feature type="compositionally biased region" description="Basic and acidic residues" evidence="3">
    <location>
        <begin position="417"/>
        <end position="436"/>
    </location>
</feature>
<reference evidence="5" key="1">
    <citation type="journal article" date="2023" name="Mol. Biol. Evol.">
        <title>Third-Generation Sequencing Reveals the Adaptive Role of the Epigenome in Three Deep-Sea Polychaetes.</title>
        <authorList>
            <person name="Perez M."/>
            <person name="Aroh O."/>
            <person name="Sun Y."/>
            <person name="Lan Y."/>
            <person name="Juniper S.K."/>
            <person name="Young C.R."/>
            <person name="Angers B."/>
            <person name="Qian P.Y."/>
        </authorList>
    </citation>
    <scope>NUCLEOTIDE SEQUENCE</scope>
    <source>
        <strain evidence="5">P08H-3</strain>
    </source>
</reference>
<proteinExistence type="inferred from homology"/>
<organism evidence="5 6">
    <name type="scientific">Paralvinella palmiformis</name>
    <dbReference type="NCBI Taxonomy" id="53620"/>
    <lineage>
        <taxon>Eukaryota</taxon>
        <taxon>Metazoa</taxon>
        <taxon>Spiralia</taxon>
        <taxon>Lophotrochozoa</taxon>
        <taxon>Annelida</taxon>
        <taxon>Polychaeta</taxon>
        <taxon>Sedentaria</taxon>
        <taxon>Canalipalpata</taxon>
        <taxon>Terebellida</taxon>
        <taxon>Terebelliformia</taxon>
        <taxon>Alvinellidae</taxon>
        <taxon>Paralvinella</taxon>
    </lineage>
</organism>
<sequence length="771" mass="85699">MAAIQVLPDRRGYPASMSKPTGTLTLDDQFSQSQYTMAPVPGMAPDAMRAYHEVTPTPDVTTQNDAYLRLDTYTPDTDVGNIENETRPDISLYCRLCSKHIGLRLLQEHRMYHKALEVMSYHGDAMPESVNALRERRIGLLTKMRSKSQIDGTVDPAKIQRLNEAFELLKAELEDTYDAYRRIVENVDTQVQGLALNCSTACAPAVAICSHGNDRWKSAMEDTRVFQDYFGNDPNKCFFALYDGHNGRFAAEIAANELHHFLLLEMEKFDPRTKCTCTFNMAENYDLSDYQLQEIHSRPASKYTERSLIHEESSNVIHQIIRTCEERLATLDDAQTESKIDEASGKQEISTEETMAANEKKGKKKKERDPFAEKMSHAFKKAHKSTDFLLSYGKDEMSRVRWSGCSTLTCVIQNTPQRDDAGDGGQDGKMESKAQDQVKVTAGSPVDVITDNYGDKVTPPKQLGVIHLANTGNVHAVLVRANRAYRLTHDHTPNSRKEKARILRAGGSVNEGGRDLRVNGVLSTTRGLGNHGDVSLKRCVITEPSTTSIQIDQYAQFLILATNGVWEVFSEQEAASILLEMLPSNHVPPPSSVSTSLNYIYDIRSSESNMDSEYSQLSSGVSEIGQVKMFDESQKESYEQVFGRLGSLRISDAKSAFEQSNLMFKDSVDEDGSQGKSTSIRDGSVVGDMQPEVGSRVQSEAGESGNEADVETDFITLSTRSRVSAQRLRNDQSQREFARAMSERLVQGALLAGSKDNVTVMIILLPGCETC</sequence>
<dbReference type="EMBL" id="JAODUP010000004">
    <property type="protein sequence ID" value="KAK2170180.1"/>
    <property type="molecule type" value="Genomic_DNA"/>
</dbReference>
<dbReference type="GO" id="GO:0004722">
    <property type="term" value="F:protein serine/threonine phosphatase activity"/>
    <property type="evidence" value="ECO:0007669"/>
    <property type="project" value="InterPro"/>
</dbReference>
<keyword evidence="2" id="KW-0175">Coiled coil</keyword>
<evidence type="ECO:0000256" key="2">
    <source>
        <dbReference type="SAM" id="Coils"/>
    </source>
</evidence>
<evidence type="ECO:0000256" key="1">
    <source>
        <dbReference type="ARBA" id="ARBA00006702"/>
    </source>
</evidence>
<evidence type="ECO:0000259" key="4">
    <source>
        <dbReference type="PROSITE" id="PS51746"/>
    </source>
</evidence>